<dbReference type="PANTHER" id="PTHR24096">
    <property type="entry name" value="LONG-CHAIN-FATTY-ACID--COA LIGASE"/>
    <property type="match status" value="1"/>
</dbReference>
<dbReference type="SUPFAM" id="SSF56801">
    <property type="entry name" value="Acetyl-CoA synthetase-like"/>
    <property type="match status" value="1"/>
</dbReference>
<dbReference type="EnsemblMetazoa" id="CJA01420a.1">
    <property type="protein sequence ID" value="CJA01420a.1"/>
    <property type="gene ID" value="WBGene00120624"/>
</dbReference>
<evidence type="ECO:0000313" key="2">
    <source>
        <dbReference type="Proteomes" id="UP000005237"/>
    </source>
</evidence>
<proteinExistence type="predicted"/>
<accession>A0A8R1DFL9</accession>
<organism evidence="1 2">
    <name type="scientific">Caenorhabditis japonica</name>
    <dbReference type="NCBI Taxonomy" id="281687"/>
    <lineage>
        <taxon>Eukaryota</taxon>
        <taxon>Metazoa</taxon>
        <taxon>Ecdysozoa</taxon>
        <taxon>Nematoda</taxon>
        <taxon>Chromadorea</taxon>
        <taxon>Rhabditida</taxon>
        <taxon>Rhabditina</taxon>
        <taxon>Rhabditomorpha</taxon>
        <taxon>Rhabditoidea</taxon>
        <taxon>Rhabditidae</taxon>
        <taxon>Peloderinae</taxon>
        <taxon>Caenorhabditis</taxon>
    </lineage>
</organism>
<dbReference type="GO" id="GO:0016405">
    <property type="term" value="F:CoA-ligase activity"/>
    <property type="evidence" value="ECO:0007669"/>
    <property type="project" value="TreeGrafter"/>
</dbReference>
<reference evidence="1" key="2">
    <citation type="submission" date="2022-06" db="UniProtKB">
        <authorList>
            <consortium name="EnsemblMetazoa"/>
        </authorList>
    </citation>
    <scope>IDENTIFICATION</scope>
    <source>
        <strain evidence="1">DF5081</strain>
    </source>
</reference>
<evidence type="ECO:0000313" key="1">
    <source>
        <dbReference type="EnsemblMetazoa" id="CJA01420a.1"/>
    </source>
</evidence>
<dbReference type="Gene3D" id="2.30.38.10">
    <property type="entry name" value="Luciferase, Domain 3"/>
    <property type="match status" value="1"/>
</dbReference>
<sequence length="356" mass="41103">MVMLKWQKLRFMIGYLALLLVTCVFVLTYDISEIIVASNLWVIDGFGYLSFSNKLNSDETLFTTSNCVIVQESRDLNRYVAHSNKSSFHLCFDFYNQLLDMLPNNLRHEWINHLIYNGFHNHEVLPYLFFILVRGDTCVLTQFTETNYNASLVDKIVGLVERYQPSSKEHLVDCGQSIHGMAIKIANIKTEKEAESGEWGQIILKGRQLFSNYLGLSRNEDRFGKHWYKTGDYGMIDENKVLHFQGPISKLITAQDKMVSSVLVETILSQNDMIEDAIVTKNNEELWCGLLLKNKNQRPTAKKLERILQKNEINLTFKKVMILDIIPNGNIEHNVLAYLHTDRHSIELEEAMVSCI</sequence>
<protein>
    <submittedName>
        <fullName evidence="1">AMP-binding domain-containing protein</fullName>
    </submittedName>
</protein>
<dbReference type="PANTHER" id="PTHR24096:SF341">
    <property type="entry name" value="AMP-DEPENDENT SYNTHETASE_LIGASE DOMAIN-CONTAINING PROTEIN"/>
    <property type="match status" value="1"/>
</dbReference>
<name>A0A8R1DFL9_CAEJA</name>
<reference evidence="2" key="1">
    <citation type="submission" date="2010-08" db="EMBL/GenBank/DDBJ databases">
        <authorList>
            <consortium name="Caenorhabditis japonica Sequencing Consortium"/>
            <person name="Wilson R.K."/>
        </authorList>
    </citation>
    <scope>NUCLEOTIDE SEQUENCE [LARGE SCALE GENOMIC DNA]</scope>
    <source>
        <strain evidence="2">DF5081</strain>
    </source>
</reference>
<dbReference type="Proteomes" id="UP000005237">
    <property type="component" value="Unassembled WGS sequence"/>
</dbReference>
<keyword evidence="2" id="KW-1185">Reference proteome</keyword>
<dbReference type="AlphaFoldDB" id="A0A8R1DFL9"/>